<organism evidence="2 3">
    <name type="scientific">Cephalotus follicularis</name>
    <name type="common">Albany pitcher plant</name>
    <dbReference type="NCBI Taxonomy" id="3775"/>
    <lineage>
        <taxon>Eukaryota</taxon>
        <taxon>Viridiplantae</taxon>
        <taxon>Streptophyta</taxon>
        <taxon>Embryophyta</taxon>
        <taxon>Tracheophyta</taxon>
        <taxon>Spermatophyta</taxon>
        <taxon>Magnoliopsida</taxon>
        <taxon>eudicotyledons</taxon>
        <taxon>Gunneridae</taxon>
        <taxon>Pentapetalae</taxon>
        <taxon>rosids</taxon>
        <taxon>fabids</taxon>
        <taxon>Oxalidales</taxon>
        <taxon>Cephalotaceae</taxon>
        <taxon>Cephalotus</taxon>
    </lineage>
</organism>
<dbReference type="GO" id="GO:0005634">
    <property type="term" value="C:nucleus"/>
    <property type="evidence" value="ECO:0007669"/>
    <property type="project" value="UniProtKB-SubCell"/>
</dbReference>
<dbReference type="STRING" id="3775.A0A1Q3CDR2"/>
<dbReference type="Proteomes" id="UP000187406">
    <property type="component" value="Unassembled WGS sequence"/>
</dbReference>
<name>A0A1Q3CDR2_CEPFO</name>
<dbReference type="OrthoDB" id="751756at2759"/>
<evidence type="ECO:0000256" key="1">
    <source>
        <dbReference type="RuleBase" id="RU367018"/>
    </source>
</evidence>
<protein>
    <recommendedName>
        <fullName evidence="1">Protein FAR1-RELATED SEQUENCE</fullName>
    </recommendedName>
</protein>
<accession>A0A1Q3CDR2</accession>
<keyword evidence="1" id="KW-0539">Nucleus</keyword>
<comment type="similarity">
    <text evidence="1">Belongs to the FHY3/FAR1 family.</text>
</comment>
<evidence type="ECO:0000313" key="2">
    <source>
        <dbReference type="EMBL" id="GAV78327.1"/>
    </source>
</evidence>
<evidence type="ECO:0000313" key="3">
    <source>
        <dbReference type="Proteomes" id="UP000187406"/>
    </source>
</evidence>
<reference evidence="3" key="1">
    <citation type="submission" date="2016-04" db="EMBL/GenBank/DDBJ databases">
        <title>Cephalotus genome sequencing.</title>
        <authorList>
            <person name="Fukushima K."/>
            <person name="Hasebe M."/>
            <person name="Fang X."/>
        </authorList>
    </citation>
    <scope>NUCLEOTIDE SEQUENCE [LARGE SCALE GENOMIC DNA]</scope>
    <source>
        <strain evidence="3">cv. St1</strain>
    </source>
</reference>
<dbReference type="GO" id="GO:0008270">
    <property type="term" value="F:zinc ion binding"/>
    <property type="evidence" value="ECO:0007669"/>
    <property type="project" value="UniProtKB-UniRule"/>
</dbReference>
<dbReference type="PANTHER" id="PTHR31669:SF21">
    <property type="entry name" value="PROTEIN FAR-RED IMPAIRED RESPONSE 1"/>
    <property type="match status" value="1"/>
</dbReference>
<keyword evidence="3" id="KW-1185">Reference proteome</keyword>
<dbReference type="InParanoid" id="A0A1Q3CDR2"/>
<dbReference type="GO" id="GO:0006355">
    <property type="term" value="P:regulation of DNA-templated transcription"/>
    <property type="evidence" value="ECO:0007669"/>
    <property type="project" value="UniProtKB-UniRule"/>
</dbReference>
<comment type="subcellular location">
    <subcellularLocation>
        <location evidence="1">Nucleus</location>
    </subcellularLocation>
</comment>
<comment type="function">
    <text evidence="1">Putative transcription activator involved in regulating light control of development.</text>
</comment>
<dbReference type="AlphaFoldDB" id="A0A1Q3CDR2"/>
<sequence length="129" mass="16007">MQEENPHFFYVMDLDEHQRLRNIRHGDFMRVFNMCIYKSWTGEQFERRWQEMVERFEVNDNEWLQSIYNDYMRDTFFAGMSTTQRSESINSFFDKYVGRKTTLKEFVDQYKVGLEDRLEVVEFKHQIIK</sequence>
<dbReference type="PANTHER" id="PTHR31669">
    <property type="entry name" value="PROTEIN FAR1-RELATED SEQUENCE 10-RELATED"/>
    <property type="match status" value="1"/>
</dbReference>
<proteinExistence type="inferred from homology"/>
<keyword evidence="1" id="KW-0479">Metal-binding</keyword>
<dbReference type="EMBL" id="BDDD01001772">
    <property type="protein sequence ID" value="GAV78327.1"/>
    <property type="molecule type" value="Genomic_DNA"/>
</dbReference>
<keyword evidence="1" id="KW-0863">Zinc-finger</keyword>
<keyword evidence="1" id="KW-0862">Zinc</keyword>
<comment type="caution">
    <text evidence="2">The sequence shown here is derived from an EMBL/GenBank/DDBJ whole genome shotgun (WGS) entry which is preliminary data.</text>
</comment>
<gene>
    <name evidence="2" type="ORF">CFOL_v3_21795</name>
</gene>
<dbReference type="InterPro" id="IPR031052">
    <property type="entry name" value="FHY3/FAR1"/>
</dbReference>